<name>A0A410MB09_9BACI</name>
<protein>
    <submittedName>
        <fullName evidence="1">Uncharacterized protein</fullName>
    </submittedName>
</protein>
<evidence type="ECO:0000313" key="1">
    <source>
        <dbReference type="EMBL" id="QAS51924.1"/>
    </source>
</evidence>
<gene>
    <name evidence="1" type="ORF">HLI_06685</name>
</gene>
<dbReference type="KEGG" id="hli:HLI_06685"/>
<reference evidence="1 2" key="1">
    <citation type="submission" date="2018-01" db="EMBL/GenBank/DDBJ databases">
        <title>The whole genome sequencing and assembly of Halobacillus litoralis ERB031 strain.</title>
        <authorList>
            <person name="Lee S.-J."/>
            <person name="Park M.-K."/>
            <person name="Kim J.-Y."/>
            <person name="Lee Y.-J."/>
            <person name="Yi H."/>
            <person name="Bahn Y.-S."/>
            <person name="Kim J.F."/>
            <person name="Lee D.-W."/>
        </authorList>
    </citation>
    <scope>NUCLEOTIDE SEQUENCE [LARGE SCALE GENOMIC DNA]</scope>
    <source>
        <strain evidence="1 2">ERB 031</strain>
    </source>
</reference>
<proteinExistence type="predicted"/>
<sequence>MGRKLLVLIGIVTLIASCVVYIDQRYFFNPVVFSKDAITPHSWSDYERPLTLTYYSLDGEERTSYRVEQEGDIRQFLKAMKNSPQAQETEETTEINGALKLKSNNDTLLEVYFYSDYWHVLKQDRSIYQVTQALKRLIDKL</sequence>
<dbReference type="EMBL" id="CP026118">
    <property type="protein sequence ID" value="QAS51924.1"/>
    <property type="molecule type" value="Genomic_DNA"/>
</dbReference>
<accession>A0A410MB09</accession>
<dbReference type="AlphaFoldDB" id="A0A410MB09"/>
<dbReference type="Proteomes" id="UP000287756">
    <property type="component" value="Chromosome"/>
</dbReference>
<evidence type="ECO:0000313" key="2">
    <source>
        <dbReference type="Proteomes" id="UP000287756"/>
    </source>
</evidence>
<dbReference type="RefSeq" id="WP_128524076.1">
    <property type="nucleotide sequence ID" value="NZ_CP026118.1"/>
</dbReference>
<dbReference type="OrthoDB" id="2608210at2"/>
<organism evidence="1 2">
    <name type="scientific">Halobacillus litoralis</name>
    <dbReference type="NCBI Taxonomy" id="45668"/>
    <lineage>
        <taxon>Bacteria</taxon>
        <taxon>Bacillati</taxon>
        <taxon>Bacillota</taxon>
        <taxon>Bacilli</taxon>
        <taxon>Bacillales</taxon>
        <taxon>Bacillaceae</taxon>
        <taxon>Halobacillus</taxon>
    </lineage>
</organism>
<dbReference type="PROSITE" id="PS51257">
    <property type="entry name" value="PROKAR_LIPOPROTEIN"/>
    <property type="match status" value="1"/>
</dbReference>